<proteinExistence type="predicted"/>
<dbReference type="SUPFAM" id="SSF81324">
    <property type="entry name" value="Voltage-gated potassium channels"/>
    <property type="match status" value="1"/>
</dbReference>
<keyword evidence="1" id="KW-0472">Membrane</keyword>
<gene>
    <name evidence="3" type="ORF">CBM2636_10421</name>
</gene>
<dbReference type="Gene3D" id="1.10.287.70">
    <property type="match status" value="1"/>
</dbReference>
<organism evidence="3 4">
    <name type="scientific">Cupriavidus taiwanensis</name>
    <dbReference type="NCBI Taxonomy" id="164546"/>
    <lineage>
        <taxon>Bacteria</taxon>
        <taxon>Pseudomonadati</taxon>
        <taxon>Pseudomonadota</taxon>
        <taxon>Betaproteobacteria</taxon>
        <taxon>Burkholderiales</taxon>
        <taxon>Burkholderiaceae</taxon>
        <taxon>Cupriavidus</taxon>
    </lineage>
</organism>
<feature type="transmembrane region" description="Helical" evidence="1">
    <location>
        <begin position="6"/>
        <end position="27"/>
    </location>
</feature>
<dbReference type="RefSeq" id="WP_115708085.1">
    <property type="nucleotide sequence ID" value="NZ_JAQOLH010000064.1"/>
</dbReference>
<dbReference type="InterPro" id="IPR013099">
    <property type="entry name" value="K_chnl_dom"/>
</dbReference>
<evidence type="ECO:0000259" key="2">
    <source>
        <dbReference type="Pfam" id="PF07885"/>
    </source>
</evidence>
<feature type="domain" description="Potassium channel" evidence="2">
    <location>
        <begin position="92"/>
        <end position="148"/>
    </location>
</feature>
<protein>
    <submittedName>
        <fullName evidence="3">Ion channel</fullName>
    </submittedName>
</protein>
<accession>A0A9Q7XQF3</accession>
<feature type="transmembrane region" description="Helical" evidence="1">
    <location>
        <begin position="47"/>
        <end position="71"/>
    </location>
</feature>
<evidence type="ECO:0000313" key="3">
    <source>
        <dbReference type="EMBL" id="SPD63405.1"/>
    </source>
</evidence>
<name>A0A9Q7XQF3_9BURK</name>
<feature type="transmembrane region" description="Helical" evidence="1">
    <location>
        <begin position="125"/>
        <end position="147"/>
    </location>
</feature>
<dbReference type="AlphaFoldDB" id="A0A9Q7XQF3"/>
<keyword evidence="1" id="KW-0812">Transmembrane</keyword>
<evidence type="ECO:0000313" key="4">
    <source>
        <dbReference type="Proteomes" id="UP000254259"/>
    </source>
</evidence>
<sequence length="169" mass="18342">METSAEHYSLALLCAAVLTVTVVGIHYEALRLLSAMHPRRWSGRMNIGVLIVCIILVHCLEALVFAAGFWFADRVLGLGGLAGVAVPGVEAARAQPDALLYAYFALETFTTQSLGDIVPVGASRLIASIEPLVGLILIGWSTSFTYVMMRRDWELEREEGGEGGQHRRG</sequence>
<keyword evidence="1" id="KW-1133">Transmembrane helix</keyword>
<evidence type="ECO:0000256" key="1">
    <source>
        <dbReference type="SAM" id="Phobius"/>
    </source>
</evidence>
<dbReference type="Pfam" id="PF07885">
    <property type="entry name" value="Ion_trans_2"/>
    <property type="match status" value="1"/>
</dbReference>
<dbReference type="EMBL" id="LT984813">
    <property type="protein sequence ID" value="SPD63405.1"/>
    <property type="molecule type" value="Genomic_DNA"/>
</dbReference>
<reference evidence="3 4" key="1">
    <citation type="submission" date="2018-01" db="EMBL/GenBank/DDBJ databases">
        <authorList>
            <person name="Clerissi C."/>
        </authorList>
    </citation>
    <scope>NUCLEOTIDE SEQUENCE [LARGE SCALE GENOMIC DNA]</scope>
    <source>
        <strain evidence="3">Cupriavidus taiwanensis SWF 66322</strain>
    </source>
</reference>
<dbReference type="Proteomes" id="UP000254259">
    <property type="component" value="Chromosome CBM2636"/>
</dbReference>